<gene>
    <name evidence="2" type="ORF">FMV2238Y02_03340</name>
</gene>
<protein>
    <recommendedName>
        <fullName evidence="1">DUF3850 domain-containing protein</fullName>
    </recommendedName>
</protein>
<name>A0A2D4DP62_STRCB</name>
<dbReference type="SUPFAM" id="SSF88697">
    <property type="entry name" value="PUA domain-like"/>
    <property type="match status" value="1"/>
</dbReference>
<evidence type="ECO:0000313" key="3">
    <source>
        <dbReference type="Proteomes" id="UP000280759"/>
    </source>
</evidence>
<sequence>MTQHMLKCYPQYFKAVKDGTKPFECRYNDRDFKVGDELLLREYEPQKGYTSRCVVRFRRLKRRLCDFRNDKRAY</sequence>
<dbReference type="AlphaFoldDB" id="A0A2D4DP62"/>
<evidence type="ECO:0000313" key="2">
    <source>
        <dbReference type="EMBL" id="VDC41917.1"/>
    </source>
</evidence>
<dbReference type="InterPro" id="IPR039440">
    <property type="entry name" value="DUF3850"/>
</dbReference>
<dbReference type="Pfam" id="PF12961">
    <property type="entry name" value="DUF3850"/>
    <property type="match status" value="1"/>
</dbReference>
<feature type="domain" description="DUF3850" evidence="1">
    <location>
        <begin position="4"/>
        <end position="56"/>
    </location>
</feature>
<dbReference type="EMBL" id="UXEP01000004">
    <property type="protein sequence ID" value="VDC41917.1"/>
    <property type="molecule type" value="Genomic_DNA"/>
</dbReference>
<evidence type="ECO:0000259" key="1">
    <source>
        <dbReference type="Pfam" id="PF12961"/>
    </source>
</evidence>
<accession>A0A2D4DP62</accession>
<organism evidence="2 3">
    <name type="scientific">Streptococcus canis</name>
    <dbReference type="NCBI Taxonomy" id="1329"/>
    <lineage>
        <taxon>Bacteria</taxon>
        <taxon>Bacillati</taxon>
        <taxon>Bacillota</taxon>
        <taxon>Bacilli</taxon>
        <taxon>Lactobacillales</taxon>
        <taxon>Streptococcaceae</taxon>
        <taxon>Streptococcus</taxon>
    </lineage>
</organism>
<dbReference type="Proteomes" id="UP000280759">
    <property type="component" value="Unassembled WGS sequence"/>
</dbReference>
<reference evidence="2 3" key="1">
    <citation type="submission" date="2018-10" db="EMBL/GenBank/DDBJ databases">
        <authorList>
            <consortium name="Molecular Microbiology and Infection Unit (UMMI)"/>
            <person name="Machado M."/>
        </authorList>
    </citation>
    <scope>NUCLEOTIDE SEQUENCE [LARGE SCALE GENOMIC DNA]</scope>
    <source>
        <strain evidence="2">FMV2238.02</strain>
    </source>
</reference>
<proteinExistence type="predicted"/>
<dbReference type="Gene3D" id="2.30.130.30">
    <property type="entry name" value="Hypothetical protein"/>
    <property type="match status" value="1"/>
</dbReference>
<dbReference type="InterPro" id="IPR015947">
    <property type="entry name" value="PUA-like_sf"/>
</dbReference>
<keyword evidence="3" id="KW-1185">Reference proteome</keyword>